<sequence>MRHSLSKAPRRRPFCLSRTCRLGRGADGSVLRAVAASGGQRVGGVAAEEAALFEGGRGRFGVEVRGVRSGRGEEEGRGGLHKGAGKLRRVGMAVRCGEWKRRTWSHRRRGVLRWRRREQPGEGDGKG</sequence>
<name>R7Q657_CHOCR</name>
<protein>
    <submittedName>
        <fullName evidence="1">Uncharacterized protein</fullName>
    </submittedName>
</protein>
<dbReference type="GeneID" id="17320470"/>
<gene>
    <name evidence="1" type="ORF">CHC_T00001784001</name>
</gene>
<dbReference type="EMBL" id="HG001623">
    <property type="protein sequence ID" value="CDF32950.1"/>
    <property type="molecule type" value="Genomic_DNA"/>
</dbReference>
<accession>R7Q657</accession>
<proteinExistence type="predicted"/>
<dbReference type="Gramene" id="CDF32950">
    <property type="protein sequence ID" value="CDF32950"/>
    <property type="gene ID" value="CHC_T00001784001"/>
</dbReference>
<keyword evidence="2" id="KW-1185">Reference proteome</keyword>
<dbReference type="AlphaFoldDB" id="R7Q657"/>
<dbReference type="KEGG" id="ccp:CHC_T00001784001"/>
<reference evidence="2" key="1">
    <citation type="journal article" date="2013" name="Proc. Natl. Acad. Sci. U.S.A.">
        <title>Genome structure and metabolic features in the red seaweed Chondrus crispus shed light on evolution of the Archaeplastida.</title>
        <authorList>
            <person name="Collen J."/>
            <person name="Porcel B."/>
            <person name="Carre W."/>
            <person name="Ball S.G."/>
            <person name="Chaparro C."/>
            <person name="Tonon T."/>
            <person name="Barbeyron T."/>
            <person name="Michel G."/>
            <person name="Noel B."/>
            <person name="Valentin K."/>
            <person name="Elias M."/>
            <person name="Artiguenave F."/>
            <person name="Arun A."/>
            <person name="Aury J.M."/>
            <person name="Barbosa-Neto J.F."/>
            <person name="Bothwell J.H."/>
            <person name="Bouget F.Y."/>
            <person name="Brillet L."/>
            <person name="Cabello-Hurtado F."/>
            <person name="Capella-Gutierrez S."/>
            <person name="Charrier B."/>
            <person name="Cladiere L."/>
            <person name="Cock J.M."/>
            <person name="Coelho S.M."/>
            <person name="Colleoni C."/>
            <person name="Czjzek M."/>
            <person name="Da Silva C."/>
            <person name="Delage L."/>
            <person name="Denoeud F."/>
            <person name="Deschamps P."/>
            <person name="Dittami S.M."/>
            <person name="Gabaldon T."/>
            <person name="Gachon C.M."/>
            <person name="Groisillier A."/>
            <person name="Herve C."/>
            <person name="Jabbari K."/>
            <person name="Katinka M."/>
            <person name="Kloareg B."/>
            <person name="Kowalczyk N."/>
            <person name="Labadie K."/>
            <person name="Leblanc C."/>
            <person name="Lopez P.J."/>
            <person name="McLachlan D.H."/>
            <person name="Meslet-Cladiere L."/>
            <person name="Moustafa A."/>
            <person name="Nehr Z."/>
            <person name="Nyvall Collen P."/>
            <person name="Panaud O."/>
            <person name="Partensky F."/>
            <person name="Poulain J."/>
            <person name="Rensing S.A."/>
            <person name="Rousvoal S."/>
            <person name="Samson G."/>
            <person name="Symeonidi A."/>
            <person name="Weissenbach J."/>
            <person name="Zambounis A."/>
            <person name="Wincker P."/>
            <person name="Boyen C."/>
        </authorList>
    </citation>
    <scope>NUCLEOTIDE SEQUENCE [LARGE SCALE GENOMIC DNA]</scope>
    <source>
        <strain evidence="2">cv. Stackhouse</strain>
    </source>
</reference>
<evidence type="ECO:0000313" key="1">
    <source>
        <dbReference type="EMBL" id="CDF32950.1"/>
    </source>
</evidence>
<dbReference type="Proteomes" id="UP000012073">
    <property type="component" value="Unassembled WGS sequence"/>
</dbReference>
<evidence type="ECO:0000313" key="2">
    <source>
        <dbReference type="Proteomes" id="UP000012073"/>
    </source>
</evidence>
<dbReference type="RefSeq" id="XP_005712753.1">
    <property type="nucleotide sequence ID" value="XM_005712696.1"/>
</dbReference>
<organism evidence="1 2">
    <name type="scientific">Chondrus crispus</name>
    <name type="common">Carrageen Irish moss</name>
    <name type="synonym">Polymorpha crispa</name>
    <dbReference type="NCBI Taxonomy" id="2769"/>
    <lineage>
        <taxon>Eukaryota</taxon>
        <taxon>Rhodophyta</taxon>
        <taxon>Florideophyceae</taxon>
        <taxon>Rhodymeniophycidae</taxon>
        <taxon>Gigartinales</taxon>
        <taxon>Gigartinaceae</taxon>
        <taxon>Chondrus</taxon>
    </lineage>
</organism>